<protein>
    <submittedName>
        <fullName evidence="3">Reverse transcriptase-like protein</fullName>
    </submittedName>
</protein>
<keyword evidence="4" id="KW-1185">Reference proteome</keyword>
<dbReference type="AlphaFoldDB" id="A0AAV4GIW3"/>
<evidence type="ECO:0000259" key="2">
    <source>
        <dbReference type="PROSITE" id="PS50879"/>
    </source>
</evidence>
<name>A0AAV4GIW3_9GAST</name>
<comment type="caution">
    <text evidence="3">The sequence shown here is derived from an EMBL/GenBank/DDBJ whole genome shotgun (WGS) entry which is preliminary data.</text>
</comment>
<dbReference type="InterPro" id="IPR002156">
    <property type="entry name" value="RNaseH_domain"/>
</dbReference>
<dbReference type="InterPro" id="IPR000477">
    <property type="entry name" value="RT_dom"/>
</dbReference>
<dbReference type="SUPFAM" id="SSF53098">
    <property type="entry name" value="Ribonuclease H-like"/>
    <property type="match status" value="1"/>
</dbReference>
<gene>
    <name evidence="3" type="ORF">ElyMa_004148300</name>
</gene>
<dbReference type="PANTHER" id="PTHR36688:SF1">
    <property type="entry name" value="ENDONUCLEASE_EXONUCLEASE_PHOSPHATASE DOMAIN-CONTAINING PROTEIN"/>
    <property type="match status" value="1"/>
</dbReference>
<keyword evidence="3" id="KW-0695">RNA-directed DNA polymerase</keyword>
<dbReference type="CDD" id="cd09276">
    <property type="entry name" value="Rnase_HI_RT_non_LTR"/>
    <property type="match status" value="1"/>
</dbReference>
<dbReference type="GO" id="GO:0004523">
    <property type="term" value="F:RNA-DNA hybrid ribonuclease activity"/>
    <property type="evidence" value="ECO:0007669"/>
    <property type="project" value="InterPro"/>
</dbReference>
<keyword evidence="3" id="KW-0548">Nucleotidyltransferase</keyword>
<feature type="domain" description="Reverse transcriptase" evidence="1">
    <location>
        <begin position="1"/>
        <end position="81"/>
    </location>
</feature>
<dbReference type="Proteomes" id="UP000762676">
    <property type="component" value="Unassembled WGS sequence"/>
</dbReference>
<sequence>MYADDMAIWATEEYTGTAQARLQLALEALRMWTEKWLMKINPEKTTFTTFTLSTKSQTVHLKIGEHQLLEEPSPTYLGVTFDKRLTWKAETDKCQERGILRTGLLRRLAGTQWGADMKVLKTVYTGYVRPVLEYGSSAWNTTAKSNQQKLEKVQNQSLRIITGGLKSTPILKMETITRLQSLEERRETKILTQRQKYKAMPNCVLNRRLKDTNKGRLKRNSFCKYSRILESKNEELTGLDSLETVLHYSSVPPYEMHTLPKIVKEIENIGAKAQLSKHEIMGLTNKHPDRKYPTREWMRIYTDGSATDAVRNGGGGVYATLPDGTTLERSFACGRRCTNYKAETEAIKEALNMVNNKISKTSKVVILSDARSVLQTLENTKDTELDTVRKKLLDLMARVGELTLQGIPGHSNIEGNERADNLAKLGSGLDQEETTITYQEAKTMIRMAAGEKWKKSHEDFNEKDDFYKLCRKEQTSLFRLRTGHNKLAKHMFKTFRIGESDMCKCGHSAETTEHILQECLLYKEVREKIWEPTAELSTELFGPLIELDKTINSWN</sequence>
<dbReference type="InterPro" id="IPR012337">
    <property type="entry name" value="RNaseH-like_sf"/>
</dbReference>
<dbReference type="InterPro" id="IPR052560">
    <property type="entry name" value="RdDP_mobile_element"/>
</dbReference>
<feature type="domain" description="RNase H type-1" evidence="2">
    <location>
        <begin position="294"/>
        <end position="428"/>
    </location>
</feature>
<organism evidence="3 4">
    <name type="scientific">Elysia marginata</name>
    <dbReference type="NCBI Taxonomy" id="1093978"/>
    <lineage>
        <taxon>Eukaryota</taxon>
        <taxon>Metazoa</taxon>
        <taxon>Spiralia</taxon>
        <taxon>Lophotrochozoa</taxon>
        <taxon>Mollusca</taxon>
        <taxon>Gastropoda</taxon>
        <taxon>Heterobranchia</taxon>
        <taxon>Euthyneura</taxon>
        <taxon>Panpulmonata</taxon>
        <taxon>Sacoglossa</taxon>
        <taxon>Placobranchoidea</taxon>
        <taxon>Plakobranchidae</taxon>
        <taxon>Elysia</taxon>
    </lineage>
</organism>
<evidence type="ECO:0000259" key="1">
    <source>
        <dbReference type="PROSITE" id="PS50878"/>
    </source>
</evidence>
<dbReference type="PROSITE" id="PS50879">
    <property type="entry name" value="RNASE_H_1"/>
    <property type="match status" value="1"/>
</dbReference>
<dbReference type="EMBL" id="BMAT01008402">
    <property type="protein sequence ID" value="GFR84350.1"/>
    <property type="molecule type" value="Genomic_DNA"/>
</dbReference>
<dbReference type="Pfam" id="PF00075">
    <property type="entry name" value="RNase_H"/>
    <property type="match status" value="1"/>
</dbReference>
<dbReference type="GO" id="GO:0003676">
    <property type="term" value="F:nucleic acid binding"/>
    <property type="evidence" value="ECO:0007669"/>
    <property type="project" value="InterPro"/>
</dbReference>
<reference evidence="3 4" key="1">
    <citation type="journal article" date="2021" name="Elife">
        <title>Chloroplast acquisition without the gene transfer in kleptoplastic sea slugs, Plakobranchus ocellatus.</title>
        <authorList>
            <person name="Maeda T."/>
            <person name="Takahashi S."/>
            <person name="Yoshida T."/>
            <person name="Shimamura S."/>
            <person name="Takaki Y."/>
            <person name="Nagai Y."/>
            <person name="Toyoda A."/>
            <person name="Suzuki Y."/>
            <person name="Arimoto A."/>
            <person name="Ishii H."/>
            <person name="Satoh N."/>
            <person name="Nishiyama T."/>
            <person name="Hasebe M."/>
            <person name="Maruyama T."/>
            <person name="Minagawa J."/>
            <person name="Obokata J."/>
            <person name="Shigenobu S."/>
        </authorList>
    </citation>
    <scope>NUCLEOTIDE SEQUENCE [LARGE SCALE GENOMIC DNA]</scope>
</reference>
<dbReference type="GO" id="GO:0003964">
    <property type="term" value="F:RNA-directed DNA polymerase activity"/>
    <property type="evidence" value="ECO:0007669"/>
    <property type="project" value="UniProtKB-KW"/>
</dbReference>
<dbReference type="PANTHER" id="PTHR36688">
    <property type="entry name" value="ENDO/EXONUCLEASE/PHOSPHATASE DOMAIN-CONTAINING PROTEIN"/>
    <property type="match status" value="1"/>
</dbReference>
<keyword evidence="3" id="KW-0808">Transferase</keyword>
<dbReference type="PROSITE" id="PS50878">
    <property type="entry name" value="RT_POL"/>
    <property type="match status" value="1"/>
</dbReference>
<evidence type="ECO:0000313" key="4">
    <source>
        <dbReference type="Proteomes" id="UP000762676"/>
    </source>
</evidence>
<dbReference type="InterPro" id="IPR036397">
    <property type="entry name" value="RNaseH_sf"/>
</dbReference>
<proteinExistence type="predicted"/>
<evidence type="ECO:0000313" key="3">
    <source>
        <dbReference type="EMBL" id="GFR84350.1"/>
    </source>
</evidence>
<dbReference type="Gene3D" id="3.30.420.10">
    <property type="entry name" value="Ribonuclease H-like superfamily/Ribonuclease H"/>
    <property type="match status" value="1"/>
</dbReference>
<accession>A0AAV4GIW3</accession>